<keyword evidence="12" id="KW-0539">Nucleus</keyword>
<dbReference type="SMART" id="SM00487">
    <property type="entry name" value="DEXDc"/>
    <property type="match status" value="1"/>
</dbReference>
<evidence type="ECO:0000256" key="10">
    <source>
        <dbReference type="ARBA" id="ARBA00023125"/>
    </source>
</evidence>
<dbReference type="PANTHER" id="PTHR45626">
    <property type="entry name" value="TRANSCRIPTION TERMINATION FACTOR 2-RELATED"/>
    <property type="match status" value="1"/>
</dbReference>
<dbReference type="GO" id="GO:0006281">
    <property type="term" value="P:DNA repair"/>
    <property type="evidence" value="ECO:0007669"/>
    <property type="project" value="TreeGrafter"/>
</dbReference>
<evidence type="ECO:0000256" key="13">
    <source>
        <dbReference type="ARBA" id="ARBA00070113"/>
    </source>
</evidence>
<dbReference type="Pfam" id="PF00176">
    <property type="entry name" value="SNF2-rel_dom"/>
    <property type="match status" value="1"/>
</dbReference>
<evidence type="ECO:0000256" key="7">
    <source>
        <dbReference type="ARBA" id="ARBA00022806"/>
    </source>
</evidence>
<dbReference type="InterPro" id="IPR038718">
    <property type="entry name" value="SNF2-like_sf"/>
</dbReference>
<feature type="compositionally biased region" description="Polar residues" evidence="17">
    <location>
        <begin position="285"/>
        <end position="304"/>
    </location>
</feature>
<evidence type="ECO:0000256" key="12">
    <source>
        <dbReference type="ARBA" id="ARBA00023242"/>
    </source>
</evidence>
<keyword evidence="11" id="KW-0804">Transcription</keyword>
<feature type="domain" description="Helicase C-terminal" evidence="19">
    <location>
        <begin position="951"/>
        <end position="1117"/>
    </location>
</feature>
<evidence type="ECO:0000256" key="14">
    <source>
        <dbReference type="ARBA" id="ARBA00079067"/>
    </source>
</evidence>
<keyword evidence="5" id="KW-0547">Nucleotide-binding</keyword>
<keyword evidence="4" id="KW-0597">Phosphoprotein</keyword>
<dbReference type="SMART" id="SM00490">
    <property type="entry name" value="HELICc"/>
    <property type="match status" value="1"/>
</dbReference>
<evidence type="ECO:0000256" key="4">
    <source>
        <dbReference type="ARBA" id="ARBA00022553"/>
    </source>
</evidence>
<dbReference type="Gene3D" id="3.40.50.10810">
    <property type="entry name" value="Tandem AAA-ATPase domain"/>
    <property type="match status" value="1"/>
</dbReference>
<dbReference type="InterPro" id="IPR027417">
    <property type="entry name" value="P-loop_NTPase"/>
</dbReference>
<dbReference type="Pfam" id="PF00271">
    <property type="entry name" value="Helicase_C"/>
    <property type="match status" value="1"/>
</dbReference>
<protein>
    <recommendedName>
        <fullName evidence="13">Transcription termination factor 2</fullName>
    </recommendedName>
    <alternativeName>
        <fullName evidence="15">RNA polymerase II termination factor</fullName>
    </alternativeName>
    <alternativeName>
        <fullName evidence="14">Transcription release factor 2</fullName>
    </alternativeName>
</protein>
<dbReference type="GO" id="GO:0006353">
    <property type="term" value="P:DNA-templated transcription termination"/>
    <property type="evidence" value="ECO:0007669"/>
    <property type="project" value="UniProtKB-KW"/>
</dbReference>
<comment type="subcellular location">
    <subcellularLocation>
        <location evidence="1">Nucleus</location>
    </subcellularLocation>
</comment>
<feature type="compositionally biased region" description="Acidic residues" evidence="17">
    <location>
        <begin position="550"/>
        <end position="569"/>
    </location>
</feature>
<feature type="region of interest" description="Disordered" evidence="17">
    <location>
        <begin position="399"/>
        <end position="419"/>
    </location>
</feature>
<dbReference type="PROSITE" id="PS51192">
    <property type="entry name" value="HELICASE_ATP_BIND_1"/>
    <property type="match status" value="1"/>
</dbReference>
<organism evidence="20 21">
    <name type="scientific">Stomoxys calcitrans</name>
    <name type="common">Stable fly</name>
    <name type="synonym">Conops calcitrans</name>
    <dbReference type="NCBI Taxonomy" id="35570"/>
    <lineage>
        <taxon>Eukaryota</taxon>
        <taxon>Metazoa</taxon>
        <taxon>Ecdysozoa</taxon>
        <taxon>Arthropoda</taxon>
        <taxon>Hexapoda</taxon>
        <taxon>Insecta</taxon>
        <taxon>Pterygota</taxon>
        <taxon>Neoptera</taxon>
        <taxon>Endopterygota</taxon>
        <taxon>Diptera</taxon>
        <taxon>Brachycera</taxon>
        <taxon>Muscomorpha</taxon>
        <taxon>Muscoidea</taxon>
        <taxon>Muscidae</taxon>
        <taxon>Stomoxys</taxon>
    </lineage>
</organism>
<evidence type="ECO:0000256" key="11">
    <source>
        <dbReference type="ARBA" id="ARBA00023163"/>
    </source>
</evidence>
<evidence type="ECO:0000259" key="19">
    <source>
        <dbReference type="PROSITE" id="PS51194"/>
    </source>
</evidence>
<keyword evidence="9" id="KW-0805">Transcription regulation</keyword>
<dbReference type="GO" id="GO:0005634">
    <property type="term" value="C:nucleus"/>
    <property type="evidence" value="ECO:0007669"/>
    <property type="project" value="UniProtKB-SubCell"/>
</dbReference>
<gene>
    <name evidence="20" type="primary">106081011</name>
</gene>
<dbReference type="GO" id="GO:0008094">
    <property type="term" value="F:ATP-dependent activity, acting on DNA"/>
    <property type="evidence" value="ECO:0007669"/>
    <property type="project" value="UniProtKB-ARBA"/>
</dbReference>
<dbReference type="GO" id="GO:0004386">
    <property type="term" value="F:helicase activity"/>
    <property type="evidence" value="ECO:0007669"/>
    <property type="project" value="UniProtKB-KW"/>
</dbReference>
<feature type="compositionally biased region" description="Acidic residues" evidence="17">
    <location>
        <begin position="72"/>
        <end position="82"/>
    </location>
</feature>
<dbReference type="InterPro" id="IPR049730">
    <property type="entry name" value="SNF2/RAD54-like_C"/>
</dbReference>
<dbReference type="AlphaFoldDB" id="A0A1I8NPA4"/>
<keyword evidence="10" id="KW-0238">DNA-binding</keyword>
<name>A0A1I8NPA4_STOCA</name>
<dbReference type="SUPFAM" id="SSF52540">
    <property type="entry name" value="P-loop containing nucleoside triphosphate hydrolases"/>
    <property type="match status" value="2"/>
</dbReference>
<feature type="region of interest" description="Disordered" evidence="17">
    <location>
        <begin position="1"/>
        <end position="219"/>
    </location>
</feature>
<feature type="compositionally biased region" description="Acidic residues" evidence="17">
    <location>
        <begin position="1"/>
        <end position="14"/>
    </location>
</feature>
<feature type="domain" description="Helicase ATP-binding" evidence="18">
    <location>
        <begin position="514"/>
        <end position="713"/>
    </location>
</feature>
<evidence type="ECO:0000256" key="16">
    <source>
        <dbReference type="SAM" id="Coils"/>
    </source>
</evidence>
<dbReference type="PROSITE" id="PS51194">
    <property type="entry name" value="HELICASE_CTER"/>
    <property type="match status" value="1"/>
</dbReference>
<dbReference type="OrthoDB" id="423559at2759"/>
<dbReference type="InterPro" id="IPR050628">
    <property type="entry name" value="SNF2_RAD54_helicase_TF"/>
</dbReference>
<keyword evidence="8" id="KW-0067">ATP-binding</keyword>
<evidence type="ECO:0000256" key="2">
    <source>
        <dbReference type="ARBA" id="ARBA00007025"/>
    </source>
</evidence>
<dbReference type="GO" id="GO:0005524">
    <property type="term" value="F:ATP binding"/>
    <property type="evidence" value="ECO:0007669"/>
    <property type="project" value="UniProtKB-KW"/>
</dbReference>
<dbReference type="InterPro" id="IPR000330">
    <property type="entry name" value="SNF2_N"/>
</dbReference>
<dbReference type="GO" id="GO:0005737">
    <property type="term" value="C:cytoplasm"/>
    <property type="evidence" value="ECO:0007669"/>
    <property type="project" value="UniProtKB-ARBA"/>
</dbReference>
<feature type="compositionally biased region" description="Acidic residues" evidence="17">
    <location>
        <begin position="41"/>
        <end position="52"/>
    </location>
</feature>
<evidence type="ECO:0000256" key="5">
    <source>
        <dbReference type="ARBA" id="ARBA00022741"/>
    </source>
</evidence>
<accession>A0A1I8NPA4</accession>
<evidence type="ECO:0000313" key="21">
    <source>
        <dbReference type="Proteomes" id="UP000095300"/>
    </source>
</evidence>
<feature type="compositionally biased region" description="Acidic residues" evidence="17">
    <location>
        <begin position="109"/>
        <end position="119"/>
    </location>
</feature>
<evidence type="ECO:0000256" key="17">
    <source>
        <dbReference type="SAM" id="MobiDB-lite"/>
    </source>
</evidence>
<keyword evidence="7" id="KW-0347">Helicase</keyword>
<feature type="compositionally biased region" description="Low complexity" evidence="17">
    <location>
        <begin position="152"/>
        <end position="162"/>
    </location>
</feature>
<dbReference type="CDD" id="cd18793">
    <property type="entry name" value="SF2_C_SNF"/>
    <property type="match status" value="1"/>
</dbReference>
<sequence length="1122" mass="126739">MSESDEILTSDEESSTEREFVTSDDDSDVGGSAVPSRDMTVEDSDISSDQDESVVIQRKKSSTRRKRVVIESDSELEEEEEELERRALSPRTRMSITGIRPDDLSNDSSEIEYSDAEDGAEQKKGLSNISEVYTDQDDDHEEASESRASLLQQSAQESNEAENSSKEEQQETSNRTNISRDHSSSTDNNSEIAESSSNTYDSPLSKPATSPKVEAANSPALPARYSVHFEKGIDDKLSSTLYQPREVITEVNSSVDSDIQIIDKPIKPIELSSDEDDIASENKENITSPNTSQATAKTSNRSMGSLVQPKISAALNTKTANSLKTPINKANIRRVSQEYFDKEMRKFEEMRSELENAEHLLEKISKSLPDGGRQLSLRIERLRQDVAIKSKFIAHLDIEDRPGASGPMYPPDDKDSPSQKLQDIQKQRKAFFTNANAPNWDDLSAAVNQIQPTHTGKQGMATFNNQKVLTVERLKDLHGSLESCPAEEVLAEDPKGLKVKLMDHQKHALAWMFWRERQKPRGGILADDMGLGKTLTMISLVLACKNKAEEDNDDDDDKGESESDDEDEREQQTKWSSKGRRDYYPGGTLVVCPASLMRQWEEEAKTKVSRHRLTVCVHHGNNRDSKPKHLRTYDLVVTTYNIVAREHKVQGALFGIKWKRIILDEAHVVRNHKAQSSLAVCELKGRNRWTLTGTPIQNKEMDVYALLKFLRCSPFDDFAHWKKWIDKSAGGQQRLNTIMKSLMLRRTKAQLQDRGELQCLPNKSIELIEVELDKEEMNVYQKIMIFSRTLFAQFLFQRAERNTDMMYREQSSRPTFMQSKDPNGAYYKMHQKFTKLHKGTKEIKSHEILVLLLRLRQICCHPGLIDSMLEDVDQQIDSASDVSQPEIDLLEQLNKLAINDKDDSNAMMSHSLNSDEAETSMRPEDQVMAKASARVLQRTNPVFNLDQPSTKMLKVLQILKERVISSSDKAIVVSQWTSVLNILKTHIERENVATLSLNGSIPVKNRQEIVTEFNNANSRKRILLLSLTAGGVGLNLVGANHLLLIDLHWNPQLEAQAQDRIYRVGQKKDVIIYKFMCKDTVEERIKALQDHKLSLANGILTGAGASEGSKLTMDDLRGLFGM</sequence>
<reference evidence="20" key="1">
    <citation type="submission" date="2020-05" db="UniProtKB">
        <authorList>
            <consortium name="EnsemblMetazoa"/>
        </authorList>
    </citation>
    <scope>IDENTIFICATION</scope>
    <source>
        <strain evidence="20">USDA</strain>
    </source>
</reference>
<dbReference type="GO" id="GO:0003677">
    <property type="term" value="F:DNA binding"/>
    <property type="evidence" value="ECO:0007669"/>
    <property type="project" value="UniProtKB-KW"/>
</dbReference>
<dbReference type="FunFam" id="3.40.50.10810:FF:000043">
    <property type="entry name" value="Transcription termination factor 2"/>
    <property type="match status" value="1"/>
</dbReference>
<dbReference type="InterPro" id="IPR014001">
    <property type="entry name" value="Helicase_ATP-bd"/>
</dbReference>
<dbReference type="InterPro" id="IPR001650">
    <property type="entry name" value="Helicase_C-like"/>
</dbReference>
<feature type="compositionally biased region" description="Basic residues" evidence="17">
    <location>
        <begin position="57"/>
        <end position="67"/>
    </location>
</feature>
<dbReference type="STRING" id="35570.A0A1I8NPA4"/>
<evidence type="ECO:0000256" key="9">
    <source>
        <dbReference type="ARBA" id="ARBA00023015"/>
    </source>
</evidence>
<keyword evidence="3" id="KW-0806">Transcription termination</keyword>
<keyword evidence="16" id="KW-0175">Coiled coil</keyword>
<dbReference type="KEGG" id="scac:106081011"/>
<keyword evidence="21" id="KW-1185">Reference proteome</keyword>
<dbReference type="CDD" id="cd18072">
    <property type="entry name" value="DEXHc_TTF2"/>
    <property type="match status" value="1"/>
</dbReference>
<evidence type="ECO:0000256" key="15">
    <source>
        <dbReference type="ARBA" id="ARBA00082628"/>
    </source>
</evidence>
<evidence type="ECO:0000256" key="8">
    <source>
        <dbReference type="ARBA" id="ARBA00022840"/>
    </source>
</evidence>
<dbReference type="VEuPathDB" id="VectorBase:SCAU000838"/>
<dbReference type="EnsemblMetazoa" id="SCAU000838-RA">
    <property type="protein sequence ID" value="SCAU000838-PA"/>
    <property type="gene ID" value="SCAU000838"/>
</dbReference>
<evidence type="ECO:0000313" key="20">
    <source>
        <dbReference type="EnsemblMetazoa" id="SCAU000838-PA"/>
    </source>
</evidence>
<evidence type="ECO:0000256" key="1">
    <source>
        <dbReference type="ARBA" id="ARBA00004123"/>
    </source>
</evidence>
<dbReference type="Gene3D" id="3.40.50.300">
    <property type="entry name" value="P-loop containing nucleotide triphosphate hydrolases"/>
    <property type="match status" value="1"/>
</dbReference>
<feature type="compositionally biased region" description="Polar residues" evidence="17">
    <location>
        <begin position="185"/>
        <end position="202"/>
    </location>
</feature>
<dbReference type="PANTHER" id="PTHR45626:SF50">
    <property type="entry name" value="TRANSCRIPTION TERMINATION FACTOR 2"/>
    <property type="match status" value="1"/>
</dbReference>
<keyword evidence="6" id="KW-0378">Hydrolase</keyword>
<dbReference type="Proteomes" id="UP000095300">
    <property type="component" value="Unassembled WGS sequence"/>
</dbReference>
<feature type="region of interest" description="Disordered" evidence="17">
    <location>
        <begin position="281"/>
        <end position="304"/>
    </location>
</feature>
<evidence type="ECO:0000256" key="6">
    <source>
        <dbReference type="ARBA" id="ARBA00022801"/>
    </source>
</evidence>
<evidence type="ECO:0000259" key="18">
    <source>
        <dbReference type="PROSITE" id="PS51192"/>
    </source>
</evidence>
<feature type="coiled-coil region" evidence="16">
    <location>
        <begin position="340"/>
        <end position="367"/>
    </location>
</feature>
<dbReference type="GO" id="GO:0016787">
    <property type="term" value="F:hydrolase activity"/>
    <property type="evidence" value="ECO:0007669"/>
    <property type="project" value="UniProtKB-KW"/>
</dbReference>
<comment type="similarity">
    <text evidence="2">Belongs to the SNF2/RAD54 helicase family.</text>
</comment>
<proteinExistence type="inferred from homology"/>
<evidence type="ECO:0000256" key="3">
    <source>
        <dbReference type="ARBA" id="ARBA00022472"/>
    </source>
</evidence>
<feature type="region of interest" description="Disordered" evidence="17">
    <location>
        <begin position="549"/>
        <end position="580"/>
    </location>
</feature>